<gene>
    <name evidence="2" type="primary">HYM301B</name>
</gene>
<name>B3VQ07_HYDOL</name>
<evidence type="ECO:0000256" key="1">
    <source>
        <dbReference type="SAM" id="SignalP"/>
    </source>
</evidence>
<accession>B3VQ07</accession>
<feature type="chain" id="PRO_5002799835" evidence="1">
    <location>
        <begin position="20"/>
        <end position="100"/>
    </location>
</feature>
<feature type="signal peptide" evidence="1">
    <location>
        <begin position="1"/>
        <end position="19"/>
    </location>
</feature>
<sequence length="100" mass="11329">MAQFCILLLCVAFLALIDAQPTLARPGDSRNSFIKLNDPSLGKKLLNKIKNPVSDVNDLIKHNDIPKKKEMECNKMKCGLIGKKESMKQKRTKKNKKTIF</sequence>
<proteinExistence type="evidence at transcript level"/>
<keyword evidence="1" id="KW-0732">Signal</keyword>
<evidence type="ECO:0000313" key="2">
    <source>
        <dbReference type="EMBL" id="ACF20994.1"/>
    </source>
</evidence>
<dbReference type="EMBL" id="EU787493">
    <property type="protein sequence ID" value="ACF20994.1"/>
    <property type="molecule type" value="mRNA"/>
</dbReference>
<reference evidence="2" key="1">
    <citation type="journal article" date="2008" name="PLoS Biol.">
        <title>A novel gene family controls species-specific morphological traits in Hydra.</title>
        <authorList>
            <person name="Khalturin K."/>
            <person name="Anton-Erxleben F."/>
            <person name="Sassmann S."/>
            <person name="Wittlieb J."/>
            <person name="Hemmrich G."/>
            <person name="Bosch T.C."/>
        </authorList>
    </citation>
    <scope>NUCLEOTIDE SEQUENCE</scope>
</reference>
<dbReference type="AlphaFoldDB" id="B3VQ07"/>
<protein>
    <submittedName>
        <fullName evidence="2">Secreted protein</fullName>
    </submittedName>
</protein>
<organism evidence="2">
    <name type="scientific">Hydra oligactis</name>
    <name type="common">Brown hydra</name>
    <dbReference type="NCBI Taxonomy" id="6088"/>
    <lineage>
        <taxon>Eukaryota</taxon>
        <taxon>Metazoa</taxon>
        <taxon>Cnidaria</taxon>
        <taxon>Hydrozoa</taxon>
        <taxon>Hydroidolina</taxon>
        <taxon>Anthoathecata</taxon>
        <taxon>Aplanulata</taxon>
        <taxon>Hydridae</taxon>
        <taxon>Hydra</taxon>
    </lineage>
</organism>